<evidence type="ECO:0008006" key="3">
    <source>
        <dbReference type="Google" id="ProtNLM"/>
    </source>
</evidence>
<dbReference type="EMBL" id="QGGI01000002">
    <property type="protein sequence ID" value="PWJ96105.1"/>
    <property type="molecule type" value="Genomic_DNA"/>
</dbReference>
<dbReference type="RefSeq" id="WP_206050489.1">
    <property type="nucleotide sequence ID" value="NZ_QGGI01000002.1"/>
</dbReference>
<comment type="caution">
    <text evidence="1">The sequence shown here is derived from an EMBL/GenBank/DDBJ whole genome shotgun (WGS) entry which is preliminary data.</text>
</comment>
<protein>
    <recommendedName>
        <fullName evidence="3">DUF177 domain-containing protein</fullName>
    </recommendedName>
</protein>
<dbReference type="Proteomes" id="UP000245921">
    <property type="component" value="Unassembled WGS sequence"/>
</dbReference>
<reference evidence="1 2" key="1">
    <citation type="submission" date="2018-05" db="EMBL/GenBank/DDBJ databases">
        <title>Genomic Encyclopedia of Type Strains, Phase IV (KMG-IV): sequencing the most valuable type-strain genomes for metagenomic binning, comparative biology and taxonomic classification.</title>
        <authorList>
            <person name="Goeker M."/>
        </authorList>
    </citation>
    <scope>NUCLEOTIDE SEQUENCE [LARGE SCALE GENOMIC DNA]</scope>
    <source>
        <strain evidence="1 2">DSM 24906</strain>
    </source>
</reference>
<evidence type="ECO:0000313" key="1">
    <source>
        <dbReference type="EMBL" id="PWJ96105.1"/>
    </source>
</evidence>
<keyword evidence="2" id="KW-1185">Reference proteome</keyword>
<dbReference type="PANTHER" id="PTHR34374">
    <property type="entry name" value="LARGE RIBOSOMAL RNA SUBUNIT ACCUMULATION PROTEIN YCED HOMOLOG 1, CHLOROPLASTIC"/>
    <property type="match status" value="1"/>
</dbReference>
<dbReference type="AlphaFoldDB" id="A0AA45HJM5"/>
<dbReference type="PANTHER" id="PTHR34374:SF1">
    <property type="entry name" value="LARGE RIBOSOMAL RNA SUBUNIT ACCUMULATION PROTEIN YCED HOMOLOG 1, CHLOROPLASTIC"/>
    <property type="match status" value="1"/>
</dbReference>
<dbReference type="Pfam" id="PF02620">
    <property type="entry name" value="YceD"/>
    <property type="match status" value="1"/>
</dbReference>
<name>A0AA45HJM5_9BACT</name>
<evidence type="ECO:0000313" key="2">
    <source>
        <dbReference type="Proteomes" id="UP000245921"/>
    </source>
</evidence>
<gene>
    <name evidence="1" type="ORF">C7380_10212</name>
</gene>
<dbReference type="InterPro" id="IPR003772">
    <property type="entry name" value="YceD"/>
</dbReference>
<accession>A0AA45HJM5</accession>
<proteinExistence type="predicted"/>
<sequence>MLNENLSDKNLIINTERFEKKIEKSVIINDWKTIQLLNEESEILSPIKVDFKVEKVSNGFIANGRINTELKLSCSRCLNEFKYNIESDFEAYYISKDFEKSLSKIEHLNSLDNTIYYDGINIDLTERIIEAIILKVPELPLCKEDCKGLCPNCGIDLNENPDHNCEEEYVDPRFASLLNLLKEDKDSK</sequence>
<organism evidence="1 2">
    <name type="scientific">Oceanotoga teriensis</name>
    <dbReference type="NCBI Taxonomy" id="515440"/>
    <lineage>
        <taxon>Bacteria</taxon>
        <taxon>Thermotogati</taxon>
        <taxon>Thermotogota</taxon>
        <taxon>Thermotogae</taxon>
        <taxon>Petrotogales</taxon>
        <taxon>Petrotogaceae</taxon>
        <taxon>Oceanotoga</taxon>
    </lineage>
</organism>